<feature type="transmembrane region" description="Helical" evidence="6">
    <location>
        <begin position="62"/>
        <end position="84"/>
    </location>
</feature>
<feature type="transmembrane region" description="Helical" evidence="6">
    <location>
        <begin position="28"/>
        <end position="50"/>
    </location>
</feature>
<sequence>MVQCYISIALLLVHLNNPHWQNRKNDPIGSLLGSTPFGSMTCAVTTGYFVWDFFVCVKHFHLFGIGFLFHAVAAMFAFTCGFIPYCQPWAGAFLTFELSTPFVNINWFASHLPAGTFSEKYIVINGLLLMFVFFAARIVWGFYAVSQMAVDMLASLDRVNKLIPLTILSMNLFLNMLNLFWFYKMVRIAMKKASGGKSTRQAAKEAEKIE</sequence>
<dbReference type="GO" id="GO:0055088">
    <property type="term" value="P:lipid homeostasis"/>
    <property type="evidence" value="ECO:0007669"/>
    <property type="project" value="TreeGrafter"/>
</dbReference>
<reference evidence="8" key="1">
    <citation type="journal article" date="2022" name="DNA Res.">
        <title>Genome analysis of five recently described species of the CUG-Ser clade uncovers Candida theae as a new hybrid lineage with pathogenic potential in the Candida parapsilosis species complex.</title>
        <authorList>
            <person name="Mixao V."/>
            <person name="Del Olmo V."/>
            <person name="Hegedusova E."/>
            <person name="Saus E."/>
            <person name="Pryszcz L."/>
            <person name="Cillingova A."/>
            <person name="Nosek J."/>
            <person name="Gabaldon T."/>
        </authorList>
    </citation>
    <scope>NUCLEOTIDE SEQUENCE</scope>
    <source>
        <strain evidence="8">CBS 10844</strain>
    </source>
</reference>
<evidence type="ECO:0000256" key="5">
    <source>
        <dbReference type="PROSITE-ProRule" id="PRU00205"/>
    </source>
</evidence>
<evidence type="ECO:0000313" key="8">
    <source>
        <dbReference type="EMBL" id="KAI3403883.1"/>
    </source>
</evidence>
<comment type="caution">
    <text evidence="8">The sequence shown here is derived from an EMBL/GenBank/DDBJ whole genome shotgun (WGS) entry which is preliminary data.</text>
</comment>
<feature type="domain" description="TLC" evidence="7">
    <location>
        <begin position="1"/>
        <end position="194"/>
    </location>
</feature>
<dbReference type="InterPro" id="IPR006634">
    <property type="entry name" value="TLC-dom"/>
</dbReference>
<comment type="subcellular location">
    <subcellularLocation>
        <location evidence="1">Membrane</location>
        <topology evidence="1">Multi-pass membrane protein</topology>
    </subcellularLocation>
</comment>
<evidence type="ECO:0000256" key="1">
    <source>
        <dbReference type="ARBA" id="ARBA00004141"/>
    </source>
</evidence>
<dbReference type="EMBL" id="JAHUZD010000118">
    <property type="protein sequence ID" value="KAI3403883.1"/>
    <property type="molecule type" value="Genomic_DNA"/>
</dbReference>
<dbReference type="AlphaFoldDB" id="A0AAI9SVK2"/>
<evidence type="ECO:0000256" key="4">
    <source>
        <dbReference type="ARBA" id="ARBA00023136"/>
    </source>
</evidence>
<evidence type="ECO:0000256" key="2">
    <source>
        <dbReference type="ARBA" id="ARBA00022692"/>
    </source>
</evidence>
<proteinExistence type="predicted"/>
<name>A0AAI9SVK2_9ASCO</name>
<keyword evidence="9" id="KW-1185">Reference proteome</keyword>
<dbReference type="InterPro" id="IPR050846">
    <property type="entry name" value="TLCD"/>
</dbReference>
<dbReference type="Pfam" id="PF03798">
    <property type="entry name" value="TRAM_LAG1_CLN8"/>
    <property type="match status" value="1"/>
</dbReference>
<keyword evidence="3 6" id="KW-1133">Transmembrane helix</keyword>
<evidence type="ECO:0000256" key="3">
    <source>
        <dbReference type="ARBA" id="ARBA00022989"/>
    </source>
</evidence>
<keyword evidence="2 5" id="KW-0812">Transmembrane</keyword>
<dbReference type="PANTHER" id="PTHR13439:SF0">
    <property type="entry name" value="TOPOISOMERASE I DAMAGE AFFECTED PROTEIN 4"/>
    <property type="match status" value="1"/>
</dbReference>
<feature type="transmembrane region" description="Helical" evidence="6">
    <location>
        <begin position="121"/>
        <end position="143"/>
    </location>
</feature>
<dbReference type="GO" id="GO:0005783">
    <property type="term" value="C:endoplasmic reticulum"/>
    <property type="evidence" value="ECO:0007669"/>
    <property type="project" value="TreeGrafter"/>
</dbReference>
<evidence type="ECO:0000313" key="9">
    <source>
        <dbReference type="Proteomes" id="UP001202479"/>
    </source>
</evidence>
<accession>A0AAI9SVK2</accession>
<gene>
    <name evidence="8" type="ORF">KGF56_003313</name>
</gene>
<dbReference type="GO" id="GO:0016020">
    <property type="term" value="C:membrane"/>
    <property type="evidence" value="ECO:0007669"/>
    <property type="project" value="UniProtKB-SubCell"/>
</dbReference>
<dbReference type="GeneID" id="73380928"/>
<dbReference type="PROSITE" id="PS50922">
    <property type="entry name" value="TLC"/>
    <property type="match status" value="1"/>
</dbReference>
<dbReference type="SMART" id="SM00724">
    <property type="entry name" value="TLC"/>
    <property type="match status" value="1"/>
</dbReference>
<feature type="transmembrane region" description="Helical" evidence="6">
    <location>
        <begin position="90"/>
        <end position="109"/>
    </location>
</feature>
<keyword evidence="4 5" id="KW-0472">Membrane</keyword>
<evidence type="ECO:0000259" key="7">
    <source>
        <dbReference type="PROSITE" id="PS50922"/>
    </source>
</evidence>
<protein>
    <recommendedName>
        <fullName evidence="7">TLC domain-containing protein</fullName>
    </recommendedName>
</protein>
<organism evidence="8 9">
    <name type="scientific">Candida oxycetoniae</name>
    <dbReference type="NCBI Taxonomy" id="497107"/>
    <lineage>
        <taxon>Eukaryota</taxon>
        <taxon>Fungi</taxon>
        <taxon>Dikarya</taxon>
        <taxon>Ascomycota</taxon>
        <taxon>Saccharomycotina</taxon>
        <taxon>Pichiomycetes</taxon>
        <taxon>Debaryomycetaceae</taxon>
        <taxon>Candida/Lodderomyces clade</taxon>
        <taxon>Candida</taxon>
    </lineage>
</organism>
<dbReference type="RefSeq" id="XP_049179630.1">
    <property type="nucleotide sequence ID" value="XM_049324632.1"/>
</dbReference>
<evidence type="ECO:0000256" key="6">
    <source>
        <dbReference type="SAM" id="Phobius"/>
    </source>
</evidence>
<feature type="transmembrane region" description="Helical" evidence="6">
    <location>
        <begin position="163"/>
        <end position="183"/>
    </location>
</feature>
<dbReference type="Proteomes" id="UP001202479">
    <property type="component" value="Unassembled WGS sequence"/>
</dbReference>
<dbReference type="PANTHER" id="PTHR13439">
    <property type="entry name" value="CT120 PROTEIN"/>
    <property type="match status" value="1"/>
</dbReference>